<evidence type="ECO:0000313" key="1">
    <source>
        <dbReference type="EMBL" id="CAK0855117.1"/>
    </source>
</evidence>
<comment type="caution">
    <text evidence="1">The sequence shown here is derived from an EMBL/GenBank/DDBJ whole genome shotgun (WGS) entry which is preliminary data.</text>
</comment>
<dbReference type="Proteomes" id="UP001189429">
    <property type="component" value="Unassembled WGS sequence"/>
</dbReference>
<organism evidence="1 2">
    <name type="scientific">Prorocentrum cordatum</name>
    <dbReference type="NCBI Taxonomy" id="2364126"/>
    <lineage>
        <taxon>Eukaryota</taxon>
        <taxon>Sar</taxon>
        <taxon>Alveolata</taxon>
        <taxon>Dinophyceae</taxon>
        <taxon>Prorocentrales</taxon>
        <taxon>Prorocentraceae</taxon>
        <taxon>Prorocentrum</taxon>
    </lineage>
</organism>
<dbReference type="EMBL" id="CAUYUJ010015522">
    <property type="protein sequence ID" value="CAK0855117.1"/>
    <property type="molecule type" value="Genomic_DNA"/>
</dbReference>
<accession>A0ABN9U7K7</accession>
<evidence type="ECO:0000313" key="2">
    <source>
        <dbReference type="Proteomes" id="UP001189429"/>
    </source>
</evidence>
<feature type="non-terminal residue" evidence="1">
    <location>
        <position position="1"/>
    </location>
</feature>
<reference evidence="1" key="1">
    <citation type="submission" date="2023-10" db="EMBL/GenBank/DDBJ databases">
        <authorList>
            <person name="Chen Y."/>
            <person name="Shah S."/>
            <person name="Dougan E. K."/>
            <person name="Thang M."/>
            <person name="Chan C."/>
        </authorList>
    </citation>
    <scope>NUCLEOTIDE SEQUENCE [LARGE SCALE GENOMIC DNA]</scope>
</reference>
<feature type="non-terminal residue" evidence="1">
    <location>
        <position position="310"/>
    </location>
</feature>
<name>A0ABN9U7K7_9DINO</name>
<protein>
    <submittedName>
        <fullName evidence="1">Uncharacterized protein</fullName>
    </submittedName>
</protein>
<keyword evidence="2" id="KW-1185">Reference proteome</keyword>
<gene>
    <name evidence="1" type="ORF">PCOR1329_LOCUS45953</name>
</gene>
<sequence>VAELVWGKAEFFLKELDKLTEAEHWIGYLNMVPLETRKFLAECIQALVHLHRADFHRRLVHLTVNKPPWNLLVLAKRGKDIRCPLRVDLARRLLSTSADSLEVNSRKFVSMFRGELQRMIDSDGKCPGVMWTQVAIWCEAETTPSDNHSIEGINNMIISTALAAPTIRDPLLSSRVVGRLALFPVSATGKASARSSVKEMQGLINEAIDKAVSCFTGSQTVMSNTSRWQCPPAADAVKTPTVPSVPLPFPPAVMEWARHYNSKFITKVRLTKGWTMRALLVLPSASLDGQFDAYLCPLTHGRSAHLLKAK</sequence>
<proteinExistence type="predicted"/>